<feature type="transmembrane region" description="Helical" evidence="1">
    <location>
        <begin position="73"/>
        <end position="95"/>
    </location>
</feature>
<gene>
    <name evidence="3" type="ORF">PECAL_2P16310</name>
</gene>
<name>A0A8J2SBD1_9STRA</name>
<evidence type="ECO:0000256" key="1">
    <source>
        <dbReference type="SAM" id="Phobius"/>
    </source>
</evidence>
<feature type="transmembrane region" description="Helical" evidence="1">
    <location>
        <begin position="115"/>
        <end position="137"/>
    </location>
</feature>
<protein>
    <submittedName>
        <fullName evidence="3">Uncharacterized protein</fullName>
    </submittedName>
</protein>
<reference evidence="3" key="1">
    <citation type="submission" date="2021-11" db="EMBL/GenBank/DDBJ databases">
        <authorList>
            <consortium name="Genoscope - CEA"/>
            <person name="William W."/>
        </authorList>
    </citation>
    <scope>NUCLEOTIDE SEQUENCE</scope>
</reference>
<evidence type="ECO:0000256" key="2">
    <source>
        <dbReference type="SAM" id="SignalP"/>
    </source>
</evidence>
<keyword evidence="2" id="KW-0732">Signal</keyword>
<comment type="caution">
    <text evidence="3">The sequence shown here is derived from an EMBL/GenBank/DDBJ whole genome shotgun (WGS) entry which is preliminary data.</text>
</comment>
<feature type="signal peptide" evidence="2">
    <location>
        <begin position="1"/>
        <end position="18"/>
    </location>
</feature>
<evidence type="ECO:0000313" key="4">
    <source>
        <dbReference type="Proteomes" id="UP000789595"/>
    </source>
</evidence>
<keyword evidence="1" id="KW-0472">Membrane</keyword>
<evidence type="ECO:0000313" key="3">
    <source>
        <dbReference type="EMBL" id="CAH0368563.1"/>
    </source>
</evidence>
<feature type="chain" id="PRO_5035307115" evidence="2">
    <location>
        <begin position="19"/>
        <end position="286"/>
    </location>
</feature>
<organism evidence="3 4">
    <name type="scientific">Pelagomonas calceolata</name>
    <dbReference type="NCBI Taxonomy" id="35677"/>
    <lineage>
        <taxon>Eukaryota</taxon>
        <taxon>Sar</taxon>
        <taxon>Stramenopiles</taxon>
        <taxon>Ochrophyta</taxon>
        <taxon>Pelagophyceae</taxon>
        <taxon>Pelagomonadales</taxon>
        <taxon>Pelagomonadaceae</taxon>
        <taxon>Pelagomonas</taxon>
    </lineage>
</organism>
<keyword evidence="1" id="KW-0812">Transmembrane</keyword>
<keyword evidence="4" id="KW-1185">Reference proteome</keyword>
<sequence length="286" mass="31665">MGLTGYICFMTALSVAAALLYTPSQRLLECVHCPKYFVVRRVDYLHYRIERAHYLLRFVASSFTVRVVRGAEAFAGLVSLVGAATVLNLCMEVGLRVTGQRQMRLRAYSRLPSALAVLVQAFFEGGMRVYFGTFFAFALHLNAGDATCVLAYATAWVVFPLWSLLHGWPRPRAYGAKDHLSRREIVSTAPSRLLQVAAAAVCWRTVARPPAPFLRAVVATQLCFFPWYFGALRWLGRSFIECESSAPSALADALCTAYRAAEPVAGAFSIVAAFALFFPECCEKYV</sequence>
<feature type="transmembrane region" description="Helical" evidence="1">
    <location>
        <begin position="149"/>
        <end position="168"/>
    </location>
</feature>
<dbReference type="AlphaFoldDB" id="A0A8J2SBD1"/>
<dbReference type="Proteomes" id="UP000789595">
    <property type="component" value="Unassembled WGS sequence"/>
</dbReference>
<dbReference type="EMBL" id="CAKKNE010000002">
    <property type="protein sequence ID" value="CAH0368563.1"/>
    <property type="molecule type" value="Genomic_DNA"/>
</dbReference>
<accession>A0A8J2SBD1</accession>
<proteinExistence type="predicted"/>
<keyword evidence="1" id="KW-1133">Transmembrane helix</keyword>
<feature type="transmembrane region" description="Helical" evidence="1">
    <location>
        <begin position="213"/>
        <end position="235"/>
    </location>
</feature>